<evidence type="ECO:0000313" key="3">
    <source>
        <dbReference type="Proteomes" id="UP000030111"/>
    </source>
</evidence>
<evidence type="ECO:0000313" key="2">
    <source>
        <dbReference type="EMBL" id="KGO92439.1"/>
    </source>
</evidence>
<feature type="transmembrane region" description="Helical" evidence="1">
    <location>
        <begin position="33"/>
        <end position="53"/>
    </location>
</feature>
<keyword evidence="3" id="KW-1185">Reference proteome</keyword>
<dbReference type="Proteomes" id="UP000030111">
    <property type="component" value="Unassembled WGS sequence"/>
</dbReference>
<proteinExistence type="predicted"/>
<reference evidence="2 3" key="1">
    <citation type="submission" date="2013-09" db="EMBL/GenBank/DDBJ databases">
        <authorList>
            <person name="Zeng Z."/>
            <person name="Chen C."/>
        </authorList>
    </citation>
    <scope>NUCLEOTIDE SEQUENCE [LARGE SCALE GENOMIC DNA]</scope>
    <source>
        <strain evidence="2 3">WB 4.1-42</strain>
    </source>
</reference>
<gene>
    <name evidence="2" type="ORF">Q766_13355</name>
</gene>
<keyword evidence="1" id="KW-0812">Transmembrane</keyword>
<sequence length="72" mass="8392">MKLFCFLASVAGFFVTLYFFVRSLFSLTELNDYIFTTMYAVLMLMCLLGIAIYKDSLPHSTRKLKRHVVKRA</sequence>
<dbReference type="AlphaFoldDB" id="A0A0A2MJG0"/>
<comment type="caution">
    <text evidence="2">The sequence shown here is derived from an EMBL/GenBank/DDBJ whole genome shotgun (WGS) entry which is preliminary data.</text>
</comment>
<protein>
    <recommendedName>
        <fullName evidence="4">C4-dicarboxylate ABC transporter</fullName>
    </recommendedName>
</protein>
<evidence type="ECO:0000256" key="1">
    <source>
        <dbReference type="SAM" id="Phobius"/>
    </source>
</evidence>
<dbReference type="RefSeq" id="WP_026990243.1">
    <property type="nucleotide sequence ID" value="NZ_AUGP01000017.1"/>
</dbReference>
<dbReference type="EMBL" id="JRLY01000010">
    <property type="protein sequence ID" value="KGO92439.1"/>
    <property type="molecule type" value="Genomic_DNA"/>
</dbReference>
<organism evidence="2 3">
    <name type="scientific">Flavobacterium subsaxonicum WB 4.1-42 = DSM 21790</name>
    <dbReference type="NCBI Taxonomy" id="1121898"/>
    <lineage>
        <taxon>Bacteria</taxon>
        <taxon>Pseudomonadati</taxon>
        <taxon>Bacteroidota</taxon>
        <taxon>Flavobacteriia</taxon>
        <taxon>Flavobacteriales</taxon>
        <taxon>Flavobacteriaceae</taxon>
        <taxon>Flavobacterium</taxon>
    </lineage>
</organism>
<evidence type="ECO:0008006" key="4">
    <source>
        <dbReference type="Google" id="ProtNLM"/>
    </source>
</evidence>
<name>A0A0A2MJG0_9FLAO</name>
<accession>A0A0A2MJG0</accession>
<keyword evidence="1" id="KW-1133">Transmembrane helix</keyword>
<keyword evidence="1" id="KW-0472">Membrane</keyword>